<sequence length="236" mass="26772">MAFGVDVIILCSNKSSIIPVILLLLLLVNRPTLSSKDCDWSVGFDDYTAEGDALLNFKLAPTENGHKDIIAMLTCEDILVRGTGQLYIRLHKFVESVAQFNVSLPMPQNMKDFVLEDNWMNHVCSFVTKPRHNTASSESSVCKVHIKSLVGRFIPTCEEEREDVILHKTEVNKELNQVYLYLKNSPLDVITFYTYCAGNNYVNYNKTNELEINRYPLTPNHLRSSTVSVGFMPDCK</sequence>
<feature type="signal peptide" evidence="1">
    <location>
        <begin position="1"/>
        <end position="34"/>
    </location>
</feature>
<name>A0A1X7TR05_AMPQE</name>
<accession>A0A1X7TR05</accession>
<dbReference type="AlphaFoldDB" id="A0A1X7TR05"/>
<keyword evidence="1" id="KW-0732">Signal</keyword>
<evidence type="ECO:0000313" key="2">
    <source>
        <dbReference type="EnsemblMetazoa" id="Aqu2.1.17228_001"/>
    </source>
</evidence>
<proteinExistence type="predicted"/>
<reference evidence="2" key="1">
    <citation type="submission" date="2017-05" db="UniProtKB">
        <authorList>
            <consortium name="EnsemblMetazoa"/>
        </authorList>
    </citation>
    <scope>IDENTIFICATION</scope>
</reference>
<dbReference type="EnsemblMetazoa" id="Aqu2.1.17228_001">
    <property type="protein sequence ID" value="Aqu2.1.17228_001"/>
    <property type="gene ID" value="Aqu2.1.17228"/>
</dbReference>
<protein>
    <recommendedName>
        <fullName evidence="3">Vitellogenin domain-containing protein</fullName>
    </recommendedName>
</protein>
<organism evidence="2">
    <name type="scientific">Amphimedon queenslandica</name>
    <name type="common">Sponge</name>
    <dbReference type="NCBI Taxonomy" id="400682"/>
    <lineage>
        <taxon>Eukaryota</taxon>
        <taxon>Metazoa</taxon>
        <taxon>Porifera</taxon>
        <taxon>Demospongiae</taxon>
        <taxon>Heteroscleromorpha</taxon>
        <taxon>Haplosclerida</taxon>
        <taxon>Niphatidae</taxon>
        <taxon>Amphimedon</taxon>
    </lineage>
</organism>
<evidence type="ECO:0000256" key="1">
    <source>
        <dbReference type="SAM" id="SignalP"/>
    </source>
</evidence>
<feature type="chain" id="PRO_5012643328" description="Vitellogenin domain-containing protein" evidence="1">
    <location>
        <begin position="35"/>
        <end position="236"/>
    </location>
</feature>
<dbReference type="InParanoid" id="A0A1X7TR05"/>
<evidence type="ECO:0008006" key="3">
    <source>
        <dbReference type="Google" id="ProtNLM"/>
    </source>
</evidence>